<keyword evidence="8" id="KW-0735">Signal-anchor</keyword>
<keyword evidence="10" id="KW-0333">Golgi apparatus</keyword>
<evidence type="ECO:0000256" key="8">
    <source>
        <dbReference type="ARBA" id="ARBA00022968"/>
    </source>
</evidence>
<feature type="transmembrane region" description="Helical" evidence="17">
    <location>
        <begin position="6"/>
        <end position="26"/>
    </location>
</feature>
<name>A0A3P6RIK3_CYLGO</name>
<evidence type="ECO:0000256" key="9">
    <source>
        <dbReference type="ARBA" id="ARBA00022989"/>
    </source>
</evidence>
<dbReference type="GO" id="GO:0005795">
    <property type="term" value="C:Golgi stack"/>
    <property type="evidence" value="ECO:0007669"/>
    <property type="project" value="InterPro"/>
</dbReference>
<dbReference type="GO" id="GO:0008455">
    <property type="term" value="F:alpha-1,6-mannosylglycoprotein 2-beta-N-acetylglucosaminyltransferase activity"/>
    <property type="evidence" value="ECO:0007669"/>
    <property type="project" value="InterPro"/>
</dbReference>
<evidence type="ECO:0000256" key="2">
    <source>
        <dbReference type="ARBA" id="ARBA00004323"/>
    </source>
</evidence>
<organism evidence="18 19">
    <name type="scientific">Cylicostephanus goldi</name>
    <name type="common">Nematode worm</name>
    <dbReference type="NCBI Taxonomy" id="71465"/>
    <lineage>
        <taxon>Eukaryota</taxon>
        <taxon>Metazoa</taxon>
        <taxon>Ecdysozoa</taxon>
        <taxon>Nematoda</taxon>
        <taxon>Chromadorea</taxon>
        <taxon>Rhabditida</taxon>
        <taxon>Rhabditina</taxon>
        <taxon>Rhabditomorpha</taxon>
        <taxon>Strongyloidea</taxon>
        <taxon>Strongylidae</taxon>
        <taxon>Cylicostephanus</taxon>
    </lineage>
</organism>
<keyword evidence="4" id="KW-0328">Glycosyltransferase</keyword>
<feature type="binding site" evidence="15">
    <location>
        <position position="155"/>
    </location>
    <ligand>
        <name>substrate</name>
    </ligand>
</feature>
<dbReference type="Proteomes" id="UP000271889">
    <property type="component" value="Unassembled WGS sequence"/>
</dbReference>
<evidence type="ECO:0000256" key="4">
    <source>
        <dbReference type="ARBA" id="ARBA00022676"/>
    </source>
</evidence>
<evidence type="ECO:0000256" key="14">
    <source>
        <dbReference type="ARBA" id="ARBA00023211"/>
    </source>
</evidence>
<dbReference type="GO" id="GO:0006487">
    <property type="term" value="P:protein N-linked glycosylation"/>
    <property type="evidence" value="ECO:0007669"/>
    <property type="project" value="TreeGrafter"/>
</dbReference>
<dbReference type="EMBL" id="UYRV01006451">
    <property type="protein sequence ID" value="VDK53675.1"/>
    <property type="molecule type" value="Genomic_DNA"/>
</dbReference>
<keyword evidence="6 17" id="KW-0812">Transmembrane</keyword>
<evidence type="ECO:0000313" key="18">
    <source>
        <dbReference type="EMBL" id="VDK53675.1"/>
    </source>
</evidence>
<evidence type="ECO:0000256" key="3">
    <source>
        <dbReference type="ARBA" id="ARBA00004922"/>
    </source>
</evidence>
<feature type="glycosylation site" description="N-linked (GlcNAc...) asparagine" evidence="16">
    <location>
        <position position="84"/>
    </location>
</feature>
<evidence type="ECO:0000256" key="12">
    <source>
        <dbReference type="ARBA" id="ARBA00023157"/>
    </source>
</evidence>
<evidence type="ECO:0000256" key="7">
    <source>
        <dbReference type="ARBA" id="ARBA00022723"/>
    </source>
</evidence>
<dbReference type="Pfam" id="PF05060">
    <property type="entry name" value="MGAT2"/>
    <property type="match status" value="1"/>
</dbReference>
<sequence length="200" mass="22689">MLLRRGYKLLNIVISICLIGFIFVIMKGPSPESIMRESPSFPSVPDVHTQVMKEIEAELVNETIPDYEADQDISLWHFQTTGANFTISGQDIVTSVNFLNENFEILNLARFGPVEGVKFVIVIQVHNRSNYLGYLIESLRSAKGIQDALLVFSHDINVAVINDMIRNITFARVSVHFLLLTFLFIHSFLCKRCIMVLHSS</sequence>
<evidence type="ECO:0000313" key="19">
    <source>
        <dbReference type="Proteomes" id="UP000271889"/>
    </source>
</evidence>
<evidence type="ECO:0000256" key="11">
    <source>
        <dbReference type="ARBA" id="ARBA00023136"/>
    </source>
</evidence>
<keyword evidence="13 16" id="KW-0325">Glycoprotein</keyword>
<feature type="transmembrane region" description="Helical" evidence="17">
    <location>
        <begin position="170"/>
        <end position="189"/>
    </location>
</feature>
<keyword evidence="14" id="KW-0464">Manganese</keyword>
<accession>A0A3P6RIK3</accession>
<feature type="binding site" evidence="15">
    <location>
        <begin position="124"/>
        <end position="128"/>
    </location>
    <ligand>
        <name>substrate</name>
    </ligand>
</feature>
<evidence type="ECO:0000256" key="6">
    <source>
        <dbReference type="ARBA" id="ARBA00022692"/>
    </source>
</evidence>
<dbReference type="PANTHER" id="PTHR12871:SF0">
    <property type="entry name" value="ALPHA-1,6-MANNOSYL-GLYCOPROTEIN 2-BETA-N-ACETYLGLUCOSAMINYLTRANSFERASE"/>
    <property type="match status" value="1"/>
</dbReference>
<evidence type="ECO:0000256" key="16">
    <source>
        <dbReference type="PIRSR" id="PIRSR607754-4"/>
    </source>
</evidence>
<protein>
    <recommendedName>
        <fullName evidence="20">Hexosyltransferase</fullName>
    </recommendedName>
</protein>
<dbReference type="PANTHER" id="PTHR12871">
    <property type="entry name" value="BETA-1,2-N-ACETYLGLUCOSAMINYLTRANSFERASE II"/>
    <property type="match status" value="1"/>
</dbReference>
<dbReference type="GO" id="GO:0046872">
    <property type="term" value="F:metal ion binding"/>
    <property type="evidence" value="ECO:0007669"/>
    <property type="project" value="UniProtKB-KW"/>
</dbReference>
<keyword evidence="11 17" id="KW-0472">Membrane</keyword>
<dbReference type="OrthoDB" id="6019616at2759"/>
<dbReference type="GO" id="GO:0009312">
    <property type="term" value="P:oligosaccharide biosynthetic process"/>
    <property type="evidence" value="ECO:0007669"/>
    <property type="project" value="InterPro"/>
</dbReference>
<dbReference type="InterPro" id="IPR007754">
    <property type="entry name" value="GlcNAc_II"/>
</dbReference>
<gene>
    <name evidence="18" type="ORF">CGOC_LOCUS2748</name>
</gene>
<evidence type="ECO:0000256" key="10">
    <source>
        <dbReference type="ARBA" id="ARBA00023034"/>
    </source>
</evidence>
<keyword evidence="5" id="KW-0808">Transferase</keyword>
<reference evidence="18 19" key="1">
    <citation type="submission" date="2018-11" db="EMBL/GenBank/DDBJ databases">
        <authorList>
            <consortium name="Pathogen Informatics"/>
        </authorList>
    </citation>
    <scope>NUCLEOTIDE SEQUENCE [LARGE SCALE GENOMIC DNA]</scope>
</reference>
<comment type="subcellular location">
    <subcellularLocation>
        <location evidence="2">Golgi apparatus membrane</location>
        <topology evidence="2">Single-pass type II membrane protein</topology>
    </subcellularLocation>
</comment>
<dbReference type="AlphaFoldDB" id="A0A3P6RIK3"/>
<comment type="pathway">
    <text evidence="3">Protein modification; protein glycosylation.</text>
</comment>
<keyword evidence="19" id="KW-1185">Reference proteome</keyword>
<comment type="cofactor">
    <cofactor evidence="1">
        <name>Mn(2+)</name>
        <dbReference type="ChEBI" id="CHEBI:29035"/>
    </cofactor>
</comment>
<evidence type="ECO:0008006" key="20">
    <source>
        <dbReference type="Google" id="ProtNLM"/>
    </source>
</evidence>
<dbReference type="GO" id="GO:0000139">
    <property type="term" value="C:Golgi membrane"/>
    <property type="evidence" value="ECO:0007669"/>
    <property type="project" value="UniProtKB-SubCell"/>
</dbReference>
<evidence type="ECO:0000256" key="1">
    <source>
        <dbReference type="ARBA" id="ARBA00001936"/>
    </source>
</evidence>
<dbReference type="UniPathway" id="UPA00378"/>
<evidence type="ECO:0000256" key="5">
    <source>
        <dbReference type="ARBA" id="ARBA00022679"/>
    </source>
</evidence>
<keyword evidence="9 17" id="KW-1133">Transmembrane helix</keyword>
<evidence type="ECO:0000256" key="13">
    <source>
        <dbReference type="ARBA" id="ARBA00023180"/>
    </source>
</evidence>
<keyword evidence="12" id="KW-1015">Disulfide bond</keyword>
<evidence type="ECO:0000256" key="15">
    <source>
        <dbReference type="PIRSR" id="PIRSR607754-1"/>
    </source>
</evidence>
<evidence type="ECO:0000256" key="17">
    <source>
        <dbReference type="SAM" id="Phobius"/>
    </source>
</evidence>
<proteinExistence type="predicted"/>
<keyword evidence="7" id="KW-0479">Metal-binding</keyword>